<gene>
    <name evidence="1" type="ORF">BO66DRAFT_440199</name>
</gene>
<evidence type="ECO:0000313" key="2">
    <source>
        <dbReference type="Proteomes" id="UP000249661"/>
    </source>
</evidence>
<organism evidence="1 2">
    <name type="scientific">Aspergillus aculeatinus CBS 121060</name>
    <dbReference type="NCBI Taxonomy" id="1448322"/>
    <lineage>
        <taxon>Eukaryota</taxon>
        <taxon>Fungi</taxon>
        <taxon>Dikarya</taxon>
        <taxon>Ascomycota</taxon>
        <taxon>Pezizomycotina</taxon>
        <taxon>Eurotiomycetes</taxon>
        <taxon>Eurotiomycetidae</taxon>
        <taxon>Eurotiales</taxon>
        <taxon>Aspergillaceae</taxon>
        <taxon>Aspergillus</taxon>
        <taxon>Aspergillus subgen. Circumdati</taxon>
    </lineage>
</organism>
<accession>A0ACD1H4C1</accession>
<name>A0ACD1H4C1_9EURO</name>
<dbReference type="Proteomes" id="UP000249661">
    <property type="component" value="Unassembled WGS sequence"/>
</dbReference>
<sequence>MQASGYLTLYPNGCHQTGQKSNSRRFLYLLAGVVYLLPFLYIARLFRPSQYAGSNGHTPPDYALRQPLSTIYSPLYWRTEYSAPGKAHSEIDDLWDAILPSHGFIAVDRQWAAARNWPDTMSMPNDTSKGVYLLEAYLHLHCLRIMRTTFWEAVEKRPFSHASGLRHVEHCFDALRQAIQCYADNTPLYTFGKFTAGDGQVHQCRSWNELRDFDTSHTACYRDSVEPIPLGAHFGFCDDGGDGLEEGADPM</sequence>
<proteinExistence type="predicted"/>
<protein>
    <submittedName>
        <fullName evidence="1">Uncharacterized protein</fullName>
    </submittedName>
</protein>
<reference evidence="1" key="1">
    <citation type="submission" date="2018-02" db="EMBL/GenBank/DDBJ databases">
        <title>The genomes of Aspergillus section Nigri reveals drivers in fungal speciation.</title>
        <authorList>
            <consortium name="DOE Joint Genome Institute"/>
            <person name="Vesth T.C."/>
            <person name="Nybo J."/>
            <person name="Theobald S."/>
            <person name="Brandl J."/>
            <person name="Frisvad J.C."/>
            <person name="Nielsen K.F."/>
            <person name="Lyhne E.K."/>
            <person name="Kogle M.E."/>
            <person name="Kuo A."/>
            <person name="Riley R."/>
            <person name="Clum A."/>
            <person name="Nolan M."/>
            <person name="Lipzen A."/>
            <person name="Salamov A."/>
            <person name="Henrissat B."/>
            <person name="Wiebenga A."/>
            <person name="De vries R.P."/>
            <person name="Grigoriev I.V."/>
            <person name="Mortensen U.H."/>
            <person name="Andersen M.R."/>
            <person name="Baker S.E."/>
        </authorList>
    </citation>
    <scope>NUCLEOTIDE SEQUENCE</scope>
    <source>
        <strain evidence="1">CBS 121060</strain>
    </source>
</reference>
<dbReference type="EMBL" id="KZ824967">
    <property type="protein sequence ID" value="RAH68271.1"/>
    <property type="molecule type" value="Genomic_DNA"/>
</dbReference>
<keyword evidence="2" id="KW-1185">Reference proteome</keyword>
<evidence type="ECO:0000313" key="1">
    <source>
        <dbReference type="EMBL" id="RAH68271.1"/>
    </source>
</evidence>